<feature type="transmembrane region" description="Helical" evidence="7">
    <location>
        <begin position="408"/>
        <end position="433"/>
    </location>
</feature>
<evidence type="ECO:0000256" key="5">
    <source>
        <dbReference type="ARBA" id="ARBA00022989"/>
    </source>
</evidence>
<evidence type="ECO:0000256" key="4">
    <source>
        <dbReference type="ARBA" id="ARBA00022692"/>
    </source>
</evidence>
<feature type="transmembrane region" description="Helical" evidence="7">
    <location>
        <begin position="24"/>
        <end position="49"/>
    </location>
</feature>
<dbReference type="SUPFAM" id="SSF103473">
    <property type="entry name" value="MFS general substrate transporter"/>
    <property type="match status" value="1"/>
</dbReference>
<evidence type="ECO:0000256" key="3">
    <source>
        <dbReference type="ARBA" id="ARBA00022448"/>
    </source>
</evidence>
<name>A0A560MCJ2_9BRAD</name>
<feature type="transmembrane region" description="Helical" evidence="7">
    <location>
        <begin position="296"/>
        <end position="315"/>
    </location>
</feature>
<evidence type="ECO:0000256" key="2">
    <source>
        <dbReference type="ARBA" id="ARBA00010992"/>
    </source>
</evidence>
<dbReference type="InterPro" id="IPR011701">
    <property type="entry name" value="MFS"/>
</dbReference>
<evidence type="ECO:0000259" key="8">
    <source>
        <dbReference type="PROSITE" id="PS50850"/>
    </source>
</evidence>
<dbReference type="PANTHER" id="PTHR23511">
    <property type="entry name" value="SYNAPTIC VESICLE GLYCOPROTEIN 2"/>
    <property type="match status" value="1"/>
</dbReference>
<keyword evidence="4 7" id="KW-0812">Transmembrane</keyword>
<dbReference type="AlphaFoldDB" id="A0A560MCJ2"/>
<feature type="transmembrane region" description="Helical" evidence="7">
    <location>
        <begin position="322"/>
        <end position="341"/>
    </location>
</feature>
<protein>
    <submittedName>
        <fullName evidence="9">Putative MFS transporter</fullName>
    </submittedName>
</protein>
<organism evidence="9 10">
    <name type="scientific">Bradyrhizobium macuxiense</name>
    <dbReference type="NCBI Taxonomy" id="1755647"/>
    <lineage>
        <taxon>Bacteria</taxon>
        <taxon>Pseudomonadati</taxon>
        <taxon>Pseudomonadota</taxon>
        <taxon>Alphaproteobacteria</taxon>
        <taxon>Hyphomicrobiales</taxon>
        <taxon>Nitrobacteraceae</taxon>
        <taxon>Bradyrhizobium</taxon>
    </lineage>
</organism>
<dbReference type="RefSeq" id="WP_208763982.1">
    <property type="nucleotide sequence ID" value="NZ_VITY01000003.1"/>
</dbReference>
<accession>A0A560MCJ2</accession>
<dbReference type="PROSITE" id="PS50850">
    <property type="entry name" value="MFS"/>
    <property type="match status" value="1"/>
</dbReference>
<proteinExistence type="inferred from homology"/>
<dbReference type="STRING" id="1755647.AS156_14380"/>
<evidence type="ECO:0000256" key="1">
    <source>
        <dbReference type="ARBA" id="ARBA00004141"/>
    </source>
</evidence>
<dbReference type="Gene3D" id="1.20.1250.20">
    <property type="entry name" value="MFS general substrate transporter like domains"/>
    <property type="match status" value="1"/>
</dbReference>
<keyword evidence="10" id="KW-1185">Reference proteome</keyword>
<reference evidence="9 10" key="1">
    <citation type="submission" date="2019-06" db="EMBL/GenBank/DDBJ databases">
        <title>Genomic Encyclopedia of Type Strains, Phase IV (KMG-V): Genome sequencing to study the core and pangenomes of soil and plant-associated prokaryotes.</title>
        <authorList>
            <person name="Whitman W."/>
        </authorList>
    </citation>
    <scope>NUCLEOTIDE SEQUENCE [LARGE SCALE GENOMIC DNA]</scope>
    <source>
        <strain evidence="9 10">BR 10355</strain>
    </source>
</reference>
<dbReference type="Proteomes" id="UP000321304">
    <property type="component" value="Unassembled WGS sequence"/>
</dbReference>
<keyword evidence="6 7" id="KW-0472">Membrane</keyword>
<comment type="similarity">
    <text evidence="2">Belongs to the major facilitator superfamily. Sugar transporter (TC 2.A.1.1) family.</text>
</comment>
<feature type="transmembrane region" description="Helical" evidence="7">
    <location>
        <begin position="89"/>
        <end position="109"/>
    </location>
</feature>
<evidence type="ECO:0000313" key="10">
    <source>
        <dbReference type="Proteomes" id="UP000321304"/>
    </source>
</evidence>
<feature type="domain" description="Major facilitator superfamily (MFS) profile" evidence="8">
    <location>
        <begin position="24"/>
        <end position="436"/>
    </location>
</feature>
<feature type="transmembrane region" description="Helical" evidence="7">
    <location>
        <begin position="382"/>
        <end position="402"/>
    </location>
</feature>
<keyword evidence="5 7" id="KW-1133">Transmembrane helix</keyword>
<dbReference type="GO" id="GO:0016020">
    <property type="term" value="C:membrane"/>
    <property type="evidence" value="ECO:0007669"/>
    <property type="project" value="UniProtKB-SubCell"/>
</dbReference>
<feature type="transmembrane region" description="Helical" evidence="7">
    <location>
        <begin position="61"/>
        <end position="82"/>
    </location>
</feature>
<dbReference type="InterPro" id="IPR020846">
    <property type="entry name" value="MFS_dom"/>
</dbReference>
<feature type="transmembrane region" description="Helical" evidence="7">
    <location>
        <begin position="176"/>
        <end position="193"/>
    </location>
</feature>
<feature type="transmembrane region" description="Helical" evidence="7">
    <location>
        <begin position="115"/>
        <end position="136"/>
    </location>
</feature>
<dbReference type="PANTHER" id="PTHR23511:SF34">
    <property type="entry name" value="SYNAPTIC VESICLE GLYCOPROTEIN 2"/>
    <property type="match status" value="1"/>
</dbReference>
<feature type="transmembrane region" description="Helical" evidence="7">
    <location>
        <begin position="347"/>
        <end position="370"/>
    </location>
</feature>
<evidence type="ECO:0000256" key="7">
    <source>
        <dbReference type="SAM" id="Phobius"/>
    </source>
</evidence>
<feature type="transmembrane region" description="Helical" evidence="7">
    <location>
        <begin position="254"/>
        <end position="276"/>
    </location>
</feature>
<dbReference type="GO" id="GO:0022857">
    <property type="term" value="F:transmembrane transporter activity"/>
    <property type="evidence" value="ECO:0007669"/>
    <property type="project" value="InterPro"/>
</dbReference>
<dbReference type="EMBL" id="VITY01000003">
    <property type="protein sequence ID" value="TWC05336.1"/>
    <property type="molecule type" value="Genomic_DNA"/>
</dbReference>
<dbReference type="InterPro" id="IPR036259">
    <property type="entry name" value="MFS_trans_sf"/>
</dbReference>
<evidence type="ECO:0000313" key="9">
    <source>
        <dbReference type="EMBL" id="TWC05336.1"/>
    </source>
</evidence>
<gene>
    <name evidence="9" type="ORF">FBZ93_103350</name>
</gene>
<evidence type="ECO:0000256" key="6">
    <source>
        <dbReference type="ARBA" id="ARBA00023136"/>
    </source>
</evidence>
<comment type="caution">
    <text evidence="9">The sequence shown here is derived from an EMBL/GenBank/DDBJ whole genome shotgun (WGS) entry which is preliminary data.</text>
</comment>
<dbReference type="Pfam" id="PF07690">
    <property type="entry name" value="MFS_1"/>
    <property type="match status" value="1"/>
</dbReference>
<sequence>MTTTGVNAGGRLDRLPIAGFHYRIFALIGAGLFVDGFEIFLAGSILGALVQSGYSDLAQNARFISATFVGMLIGAWLAGVAGDRFGRKFAYQANLLIFGISALAATLAPSMNWLIAARFVMGLGLGAEIVVGYVVLSEFIPPQQRGRWGAALATCTNGALFVATLVGWVVIPHLGWRWMFALCGIGAMIVWFLRRSLPESPRWLETQGKSAEAEAVLTAIEQEVGKGRTLPAPAYQPAPVQPDVSFMRLFSRALIARTIVGCVILIGLNTAVYGFIAWIPTFFVKQGINLSSSLGYTMLMTLGSPLGTLSGMWIGEKIDRKPSLIVLSLAAAGLGLIYPMFINPVAFVVIGFLLVFTVAVMLALAWGLYIPELFPTELRMRGSGICNTAGRLMSIVTPFIVVELFTRFGVTGVVSVVAGLLVVQAIAVAVLGIETRKRPLEALRPEVMDGEASLAQARGKLQPSTGGIAGGGE</sequence>
<comment type="subcellular location">
    <subcellularLocation>
        <location evidence="1">Membrane</location>
        <topology evidence="1">Multi-pass membrane protein</topology>
    </subcellularLocation>
</comment>
<feature type="transmembrane region" description="Helical" evidence="7">
    <location>
        <begin position="148"/>
        <end position="170"/>
    </location>
</feature>
<keyword evidence="3" id="KW-0813">Transport</keyword>
<dbReference type="CDD" id="cd17316">
    <property type="entry name" value="MFS_SV2_like"/>
    <property type="match status" value="1"/>
</dbReference>